<dbReference type="Pfam" id="PF00728">
    <property type="entry name" value="Glyco_hydro_20"/>
    <property type="match status" value="1"/>
</dbReference>
<feature type="transmembrane region" description="Helical" evidence="6">
    <location>
        <begin position="33"/>
        <end position="50"/>
    </location>
</feature>
<dbReference type="Gene3D" id="3.20.20.80">
    <property type="entry name" value="Glycosidases"/>
    <property type="match status" value="1"/>
</dbReference>
<dbReference type="GO" id="GO:0004563">
    <property type="term" value="F:beta-N-acetylhexosaminidase activity"/>
    <property type="evidence" value="ECO:0007669"/>
    <property type="project" value="UniProtKB-EC"/>
</dbReference>
<keyword evidence="6" id="KW-0812">Transmembrane</keyword>
<dbReference type="OrthoDB" id="10023921at2759"/>
<keyword evidence="6" id="KW-0472">Membrane</keyword>
<dbReference type="InterPro" id="IPR038901">
    <property type="entry name" value="HEXDC-like"/>
</dbReference>
<protein>
    <recommendedName>
        <fullName evidence="3">beta-N-acetylhexosaminidase</fullName>
        <ecNumber evidence="3">3.2.1.52</ecNumber>
    </recommendedName>
</protein>
<keyword evidence="6" id="KW-1133">Transmembrane helix</keyword>
<proteinExistence type="inferred from homology"/>
<evidence type="ECO:0000313" key="8">
    <source>
        <dbReference type="EMBL" id="KAH7641976.1"/>
    </source>
</evidence>
<dbReference type="Proteomes" id="UP000790347">
    <property type="component" value="Unassembled WGS sequence"/>
</dbReference>
<comment type="catalytic activity">
    <reaction evidence="1">
        <text>Hydrolysis of terminal non-reducing N-acetyl-D-hexosamine residues in N-acetyl-beta-D-hexosaminides.</text>
        <dbReference type="EC" id="3.2.1.52"/>
    </reaction>
</comment>
<evidence type="ECO:0000313" key="10">
    <source>
        <dbReference type="Proteomes" id="UP000790347"/>
    </source>
</evidence>
<evidence type="ECO:0000256" key="5">
    <source>
        <dbReference type="SAM" id="MobiDB-lite"/>
    </source>
</evidence>
<keyword evidence="4 9" id="KW-0378">Hydrolase</keyword>
<organism evidence="9 10">
    <name type="scientific">Dermatophagoides farinae</name>
    <name type="common">American house dust mite</name>
    <dbReference type="NCBI Taxonomy" id="6954"/>
    <lineage>
        <taxon>Eukaryota</taxon>
        <taxon>Metazoa</taxon>
        <taxon>Ecdysozoa</taxon>
        <taxon>Arthropoda</taxon>
        <taxon>Chelicerata</taxon>
        <taxon>Arachnida</taxon>
        <taxon>Acari</taxon>
        <taxon>Acariformes</taxon>
        <taxon>Sarcoptiformes</taxon>
        <taxon>Astigmata</taxon>
        <taxon>Psoroptidia</taxon>
        <taxon>Analgoidea</taxon>
        <taxon>Pyroglyphidae</taxon>
        <taxon>Dermatophagoidinae</taxon>
        <taxon>Dermatophagoides</taxon>
    </lineage>
</organism>
<evidence type="ECO:0000256" key="6">
    <source>
        <dbReference type="SAM" id="Phobius"/>
    </source>
</evidence>
<feature type="region of interest" description="Disordered" evidence="5">
    <location>
        <begin position="74"/>
        <end position="93"/>
    </location>
</feature>
<reference evidence="9" key="1">
    <citation type="submission" date="2013-05" db="EMBL/GenBank/DDBJ databases">
        <authorList>
            <person name="Yim A.K.Y."/>
            <person name="Chan T.F."/>
            <person name="Ji K.M."/>
            <person name="Liu X.Y."/>
            <person name="Zhou J.W."/>
            <person name="Li R.Q."/>
            <person name="Yang K.Y."/>
            <person name="Li J."/>
            <person name="Li M."/>
            <person name="Law P.T.W."/>
            <person name="Wu Y.L."/>
            <person name="Cai Z.L."/>
            <person name="Qin H."/>
            <person name="Bao Y."/>
            <person name="Leung R.K.K."/>
            <person name="Ng P.K.S."/>
            <person name="Zou J."/>
            <person name="Zhong X.J."/>
            <person name="Ran P.X."/>
            <person name="Zhong N.S."/>
            <person name="Liu Z.G."/>
            <person name="Tsui S.K.W."/>
        </authorList>
    </citation>
    <scope>NUCLEOTIDE SEQUENCE</scope>
    <source>
        <strain evidence="9">Derf</strain>
        <tissue evidence="9">Whole organism</tissue>
    </source>
</reference>
<dbReference type="PANTHER" id="PTHR21040">
    <property type="entry name" value="BCDNA.GH04120"/>
    <property type="match status" value="1"/>
</dbReference>
<evidence type="ECO:0000256" key="2">
    <source>
        <dbReference type="ARBA" id="ARBA00006285"/>
    </source>
</evidence>
<evidence type="ECO:0000313" key="9">
    <source>
        <dbReference type="EMBL" id="KAH9529077.1"/>
    </source>
</evidence>
<dbReference type="EC" id="3.2.1.52" evidence="3"/>
<dbReference type="EMBL" id="SDOV01000004">
    <property type="protein sequence ID" value="KAH7641976.1"/>
    <property type="molecule type" value="Genomic_DNA"/>
</dbReference>
<dbReference type="CDD" id="cd06565">
    <property type="entry name" value="GH20_GcnA-like"/>
    <property type="match status" value="1"/>
</dbReference>
<dbReference type="InterPro" id="IPR015883">
    <property type="entry name" value="Glyco_hydro_20_cat"/>
</dbReference>
<name>A0A922LCB1_DERFA</name>
<gene>
    <name evidence="9" type="primary">hex-4</name>
    <name evidence="9" type="ORF">DERF_002986</name>
    <name evidence="8" type="ORF">HUG17_5021</name>
</gene>
<keyword evidence="10" id="KW-1185">Reference proteome</keyword>
<dbReference type="SUPFAM" id="SSF51445">
    <property type="entry name" value="(Trans)glycosidases"/>
    <property type="match status" value="1"/>
</dbReference>
<evidence type="ECO:0000256" key="3">
    <source>
        <dbReference type="ARBA" id="ARBA00012663"/>
    </source>
</evidence>
<dbReference type="AlphaFoldDB" id="A0A922LCB1"/>
<accession>A0A922LCB1</accession>
<dbReference type="PANTHER" id="PTHR21040:SF8">
    <property type="entry name" value="BCDNA.GH04120"/>
    <property type="match status" value="1"/>
</dbReference>
<reference evidence="9" key="4">
    <citation type="journal article" date="2022" name="Res Sq">
        <title>Comparative Genomics Reveals Insights into the Divergent Evolution of Astigmatic Mites and Household Pest Adaptations.</title>
        <authorList>
            <person name="Xiong Q."/>
            <person name="Wan A.T.-Y."/>
            <person name="Liu X.-Y."/>
            <person name="Fung C.S.-H."/>
            <person name="Xiao X."/>
            <person name="Malainual N."/>
            <person name="Hou J."/>
            <person name="Wang L."/>
            <person name="Wang M."/>
            <person name="Yang K."/>
            <person name="Cui Y."/>
            <person name="Leung E."/>
            <person name="Nong W."/>
            <person name="Shin S.-K."/>
            <person name="Au S."/>
            <person name="Jeong K.Y."/>
            <person name="Chew F.T."/>
            <person name="Hui J."/>
            <person name="Leung T.F."/>
            <person name="Tungtrongchitr A."/>
            <person name="Zhong N."/>
            <person name="Liu Z."/>
            <person name="Tsui S."/>
        </authorList>
    </citation>
    <scope>NUCLEOTIDE SEQUENCE</scope>
    <source>
        <strain evidence="9">Derf</strain>
        <tissue evidence="9">Whole organism</tissue>
    </source>
</reference>
<reference evidence="8" key="3">
    <citation type="journal article" date="2021" name="World Allergy Organ. J.">
        <title>Chromosome-level assembly of Dermatophagoides farinae genome and transcriptome reveals two novel allergens Der f 37 and Der f 39.</title>
        <authorList>
            <person name="Chen J."/>
            <person name="Cai Z."/>
            <person name="Fan D."/>
            <person name="Hu J."/>
            <person name="Hou Y."/>
            <person name="He Y."/>
            <person name="Zhang Z."/>
            <person name="Zhao Z."/>
            <person name="Gao P."/>
            <person name="Hu W."/>
            <person name="Sun J."/>
            <person name="Li J."/>
            <person name="Ji K."/>
        </authorList>
    </citation>
    <scope>NUCLEOTIDE SEQUENCE</scope>
    <source>
        <strain evidence="8">JKM2019</strain>
    </source>
</reference>
<evidence type="ECO:0000256" key="4">
    <source>
        <dbReference type="ARBA" id="ARBA00022801"/>
    </source>
</evidence>
<comment type="similarity">
    <text evidence="2">Belongs to the glycosyl hydrolase 20 family.</text>
</comment>
<dbReference type="InterPro" id="IPR017853">
    <property type="entry name" value="GH"/>
</dbReference>
<dbReference type="EMBL" id="ASGP02000001">
    <property type="protein sequence ID" value="KAH9529077.1"/>
    <property type="molecule type" value="Genomic_DNA"/>
</dbReference>
<evidence type="ECO:0000256" key="1">
    <source>
        <dbReference type="ARBA" id="ARBA00001231"/>
    </source>
</evidence>
<dbReference type="Proteomes" id="UP000828236">
    <property type="component" value="Unassembled WGS sequence"/>
</dbReference>
<dbReference type="GO" id="GO:0005975">
    <property type="term" value="P:carbohydrate metabolic process"/>
    <property type="evidence" value="ECO:0007669"/>
    <property type="project" value="InterPro"/>
</dbReference>
<feature type="domain" description="Glycoside hydrolase family 20 catalytic" evidence="7">
    <location>
        <begin position="199"/>
        <end position="358"/>
    </location>
</feature>
<comment type="caution">
    <text evidence="9">The sequence shown here is derived from an EMBL/GenBank/DDBJ whole genome shotgun (WGS) entry which is preliminary data.</text>
</comment>
<sequence length="643" mass="76073">MSQKKFANSHPHHHPHHHSCSFCLLNRIWRRKFLLLSIVLIFLIITITITNSRLNVFSSLFSPSYKFQYNQQQHQRQHLAASNKDNGDTFNNNNDDKMNLRNHQHLKADNYMSNSYNNDNDNIRRQSVVYIHPPGDEQQNKAYIPKNRFIHLDLKGAPPKVEYLQQLFPLLRQAGANGILLEYEDTFPYAGELLRHAVADNAYSLSEIEDIKRLAKENGLEIIPLVQTLGHLEFFLKLEHYRHLREMDEFPQAICPSRNDTYELLTNMIDQMLIAHPDSKWLHIGCDEVYQIGICDRCKHKERDELFLNHVKRIATYIKEKYNVTSIIWDDMLRQFSPDFVKSYDLDKIGVEIMIWTYVDDIYRFIPTQNWMFYAETFPKIWGASAFKGAFGETLTVPNIKMHLDNNIAWLKALDEQESSFKEIRGLVITGWQRYDHLATLCELLPSGLPSLVIDLLTATNGKYESKLLEKFHQLMNCPHQLDYTYNTMGARLFTQYPTFSHLINCDFPGSKVFRLMQEFENINKRVDDYLYDVTKHKAWLTDYNFRHNITSPWRIREGLQDYANVMYGLKSLVKMAITALGEIYDEYTVYEWIEEKLYPQLLRMEKFYNQTIKIQELRVWPRRPIKPAVDLQRFIDKINKEE</sequence>
<evidence type="ECO:0000259" key="7">
    <source>
        <dbReference type="Pfam" id="PF00728"/>
    </source>
</evidence>
<reference evidence="8" key="2">
    <citation type="submission" date="2020-06" db="EMBL/GenBank/DDBJ databases">
        <authorList>
            <person name="Ji K."/>
            <person name="Li J."/>
        </authorList>
    </citation>
    <scope>NUCLEOTIDE SEQUENCE</scope>
    <source>
        <strain evidence="8">JKM2019</strain>
        <tissue evidence="8">Whole body</tissue>
    </source>
</reference>